<dbReference type="Proteomes" id="UP000290283">
    <property type="component" value="Unassembled WGS sequence"/>
</dbReference>
<reference evidence="3" key="1">
    <citation type="submission" date="2019-01" db="EMBL/GenBank/DDBJ databases">
        <title>Cytophagaceae bacterium strain CAR-16.</title>
        <authorList>
            <person name="Chen W.-M."/>
        </authorList>
    </citation>
    <scope>NUCLEOTIDE SEQUENCE [LARGE SCALE GENOMIC DNA]</scope>
    <source>
        <strain evidence="3">LLJ-11</strain>
    </source>
</reference>
<dbReference type="InterPro" id="IPR025345">
    <property type="entry name" value="DUF4249"/>
</dbReference>
<dbReference type="AlphaFoldDB" id="A0A4Q1K7L6"/>
<protein>
    <submittedName>
        <fullName evidence="2">DUF4249 domain-containing protein</fullName>
    </submittedName>
</protein>
<name>A0A4Q1K7L6_9FLAO</name>
<evidence type="ECO:0000256" key="1">
    <source>
        <dbReference type="SAM" id="SignalP"/>
    </source>
</evidence>
<dbReference type="OrthoDB" id="1062680at2"/>
<dbReference type="Pfam" id="PF14054">
    <property type="entry name" value="DUF4249"/>
    <property type="match status" value="1"/>
</dbReference>
<feature type="signal peptide" evidence="1">
    <location>
        <begin position="1"/>
        <end position="22"/>
    </location>
</feature>
<sequence length="407" mass="47208">MKQLLKSILFLLLVTSCTEPYALQSEDFEEALVVEATLTNEFKKQEISISKTYPLENIQTSIEKNAIVFVKDDLGTTYNFIETDNKYISENEFQALPNRTYQLFIKTANGNSYVSNNQTLTKNNTIDDVTTTVRTINGQKGVEIGVNHKDPDNASKFYRYTYEETSKVTAPKWVDSELKLQITAPYYDIIYALIYFELRTEEARVCYKTTKSKEIILKETTKQSQDIVEKFPLKFINYKNYDIAERYSILVNLYTQNLESYTYYKNLKKSAENGNILSPSQPGFIRGNITCVNDNNKKVLGYFEVSSVSSKRIFFNYFDVFVDENNLPDYFNPCNIVELEPYDYEGFREDGDEKEAITLRTKIKNKSLIYYDKYFKSNGTITFMLVEPPCGDCRVIGSNVRPSFWID</sequence>
<dbReference type="EMBL" id="SBKO01000001">
    <property type="protein sequence ID" value="RXR20559.1"/>
    <property type="molecule type" value="Genomic_DNA"/>
</dbReference>
<dbReference type="PROSITE" id="PS51257">
    <property type="entry name" value="PROKAR_LIPOPROTEIN"/>
    <property type="match status" value="1"/>
</dbReference>
<proteinExistence type="predicted"/>
<feature type="chain" id="PRO_5020232500" evidence="1">
    <location>
        <begin position="23"/>
        <end position="407"/>
    </location>
</feature>
<keyword evidence="1" id="KW-0732">Signal</keyword>
<organism evidence="2 3">
    <name type="scientific">Flavobacterium amnicola</name>
    <dbReference type="NCBI Taxonomy" id="2506422"/>
    <lineage>
        <taxon>Bacteria</taxon>
        <taxon>Pseudomonadati</taxon>
        <taxon>Bacteroidota</taxon>
        <taxon>Flavobacteriia</taxon>
        <taxon>Flavobacteriales</taxon>
        <taxon>Flavobacteriaceae</taxon>
        <taxon>Flavobacterium</taxon>
    </lineage>
</organism>
<keyword evidence="3" id="KW-1185">Reference proteome</keyword>
<accession>A0A4Q1K7L6</accession>
<evidence type="ECO:0000313" key="3">
    <source>
        <dbReference type="Proteomes" id="UP000290283"/>
    </source>
</evidence>
<dbReference type="RefSeq" id="WP_129433488.1">
    <property type="nucleotide sequence ID" value="NZ_SBKO01000001.1"/>
</dbReference>
<evidence type="ECO:0000313" key="2">
    <source>
        <dbReference type="EMBL" id="RXR20559.1"/>
    </source>
</evidence>
<comment type="caution">
    <text evidence="2">The sequence shown here is derived from an EMBL/GenBank/DDBJ whole genome shotgun (WGS) entry which is preliminary data.</text>
</comment>
<gene>
    <name evidence="2" type="ORF">EQG63_01095</name>
</gene>